<dbReference type="Proteomes" id="UP000255423">
    <property type="component" value="Unassembled WGS sequence"/>
</dbReference>
<dbReference type="RefSeq" id="WP_109572102.1">
    <property type="nucleotide sequence ID" value="NZ_UHJL01000001.1"/>
</dbReference>
<reference evidence="1 2" key="1">
    <citation type="submission" date="2017-08" db="EMBL/GenBank/DDBJ databases">
        <authorList>
            <person name="de Groot N.N."/>
        </authorList>
    </citation>
    <scope>NUCLEOTIDE SEQUENCE [LARGE SCALE GENOMIC DNA]</scope>
    <source>
        <strain evidence="1 2">HM2</strain>
    </source>
</reference>
<gene>
    <name evidence="1" type="ORF">SAMN05661053_0711</name>
</gene>
<accession>A0A380RVD9</accession>
<sequence length="86" mass="9970">MAKNKDKVFSKVAETAKESDMMRMRRIDGSQNGATLRTRVVRDKTKYNRNFKHKKSLADAGDFPFLWGAVILERSEGIHYLSYLLM</sequence>
<protein>
    <submittedName>
        <fullName evidence="1">Uncharacterized protein</fullName>
    </submittedName>
</protein>
<name>A0A380RVD9_FIBSU</name>
<evidence type="ECO:0000313" key="1">
    <source>
        <dbReference type="EMBL" id="SUQ19476.1"/>
    </source>
</evidence>
<organism evidence="1 2">
    <name type="scientific">Fibrobacter succinogenes</name>
    <name type="common">Bacteroides succinogenes</name>
    <dbReference type="NCBI Taxonomy" id="833"/>
    <lineage>
        <taxon>Bacteria</taxon>
        <taxon>Pseudomonadati</taxon>
        <taxon>Fibrobacterota</taxon>
        <taxon>Fibrobacteria</taxon>
        <taxon>Fibrobacterales</taxon>
        <taxon>Fibrobacteraceae</taxon>
        <taxon>Fibrobacter</taxon>
    </lineage>
</organism>
<dbReference type="AlphaFoldDB" id="A0A380RVD9"/>
<evidence type="ECO:0000313" key="2">
    <source>
        <dbReference type="Proteomes" id="UP000255423"/>
    </source>
</evidence>
<proteinExistence type="predicted"/>
<dbReference type="EMBL" id="UHJL01000001">
    <property type="protein sequence ID" value="SUQ19476.1"/>
    <property type="molecule type" value="Genomic_DNA"/>
</dbReference>